<protein>
    <submittedName>
        <fullName evidence="1">Putative ovule protein</fullName>
    </submittedName>
</protein>
<name>A0A0V0HLU0_SOLCH</name>
<reference evidence="1" key="1">
    <citation type="submission" date="2015-12" db="EMBL/GenBank/DDBJ databases">
        <title>Gene expression during late stages of embryo sac development: a critical building block for successful pollen-pistil interactions.</title>
        <authorList>
            <person name="Liu Y."/>
            <person name="Joly V."/>
            <person name="Sabar M."/>
            <person name="Matton D.P."/>
        </authorList>
    </citation>
    <scope>NUCLEOTIDE SEQUENCE</scope>
</reference>
<sequence length="61" mass="7360">MLLQYFKFRHTSSSITGLFQISFSIARIRLFLRHFNNEMKNNIFYVSEKFPTLTRSLHPPH</sequence>
<dbReference type="EMBL" id="GEDG01018207">
    <property type="protein sequence ID" value="JAP20986.1"/>
    <property type="molecule type" value="Transcribed_RNA"/>
</dbReference>
<proteinExistence type="predicted"/>
<organism evidence="1">
    <name type="scientific">Solanum chacoense</name>
    <name type="common">Chaco potato</name>
    <dbReference type="NCBI Taxonomy" id="4108"/>
    <lineage>
        <taxon>Eukaryota</taxon>
        <taxon>Viridiplantae</taxon>
        <taxon>Streptophyta</taxon>
        <taxon>Embryophyta</taxon>
        <taxon>Tracheophyta</taxon>
        <taxon>Spermatophyta</taxon>
        <taxon>Magnoliopsida</taxon>
        <taxon>eudicotyledons</taxon>
        <taxon>Gunneridae</taxon>
        <taxon>Pentapetalae</taxon>
        <taxon>asterids</taxon>
        <taxon>lamiids</taxon>
        <taxon>Solanales</taxon>
        <taxon>Solanaceae</taxon>
        <taxon>Solanoideae</taxon>
        <taxon>Solaneae</taxon>
        <taxon>Solanum</taxon>
    </lineage>
</organism>
<dbReference type="AlphaFoldDB" id="A0A0V0HLU0"/>
<accession>A0A0V0HLU0</accession>
<evidence type="ECO:0000313" key="1">
    <source>
        <dbReference type="EMBL" id="JAP20986.1"/>
    </source>
</evidence>